<reference evidence="2" key="1">
    <citation type="submission" date="2021-10" db="EMBL/GenBank/DDBJ databases">
        <title>De novo Genome Assembly of Clathrus columnatus (Basidiomycota, Fungi) Using Illumina and Nanopore Sequence Data.</title>
        <authorList>
            <person name="Ogiso-Tanaka E."/>
            <person name="Itagaki H."/>
            <person name="Hosoya T."/>
            <person name="Hosaka K."/>
        </authorList>
    </citation>
    <scope>NUCLEOTIDE SEQUENCE</scope>
    <source>
        <strain evidence="2">MO-923</strain>
    </source>
</reference>
<comment type="similarity">
    <text evidence="1">Belongs to the asaB hydroxylase/desaturase family.</text>
</comment>
<evidence type="ECO:0000256" key="1">
    <source>
        <dbReference type="ARBA" id="ARBA00023604"/>
    </source>
</evidence>
<dbReference type="AlphaFoldDB" id="A0AAV5AKG8"/>
<evidence type="ECO:0000313" key="3">
    <source>
        <dbReference type="Proteomes" id="UP001050691"/>
    </source>
</evidence>
<dbReference type="Proteomes" id="UP001050691">
    <property type="component" value="Unassembled WGS sequence"/>
</dbReference>
<dbReference type="PANTHER" id="PTHR34598">
    <property type="entry name" value="BLL6449 PROTEIN"/>
    <property type="match status" value="1"/>
</dbReference>
<comment type="caution">
    <text evidence="2">The sequence shown here is derived from an EMBL/GenBank/DDBJ whole genome shotgun (WGS) entry which is preliminary data.</text>
</comment>
<dbReference type="NCBIfam" id="NF041278">
    <property type="entry name" value="CmcJ_NvfI_EfuI"/>
    <property type="match status" value="1"/>
</dbReference>
<accession>A0AAV5AKG8</accession>
<proteinExistence type="inferred from homology"/>
<dbReference type="EMBL" id="BPWL01000009">
    <property type="protein sequence ID" value="GJJ13624.1"/>
    <property type="molecule type" value="Genomic_DNA"/>
</dbReference>
<organism evidence="2 3">
    <name type="scientific">Clathrus columnatus</name>
    <dbReference type="NCBI Taxonomy" id="1419009"/>
    <lineage>
        <taxon>Eukaryota</taxon>
        <taxon>Fungi</taxon>
        <taxon>Dikarya</taxon>
        <taxon>Basidiomycota</taxon>
        <taxon>Agaricomycotina</taxon>
        <taxon>Agaricomycetes</taxon>
        <taxon>Phallomycetidae</taxon>
        <taxon>Phallales</taxon>
        <taxon>Clathraceae</taxon>
        <taxon>Clathrus</taxon>
    </lineage>
</organism>
<evidence type="ECO:0000313" key="2">
    <source>
        <dbReference type="EMBL" id="GJJ13624.1"/>
    </source>
</evidence>
<sequence>MADTVNTTLYYYQPPFDNSKPWFDVEIDPKTGQQNSNFALESHVLEVENVRGHEDEYDLDSSGFRFLKWSSDFRRFNDDAAIKNTYYKESIEIIKKITGCRRVVLFGHRIRGNRLGVPDTSEGTHPPALRVHIDQTPEEAIRRVHMYTPENIASDLLKYRFQIINFWRPINHSALDSPLALCDYRTIDWDNDLVPTTIKLVNRVGENFSVKYNPQHRWKYLRGMGTDEVVLIKCFDSRMDGKTALLTPHTAFLDPTTPNDAPSRESIELRALVL</sequence>
<dbReference type="InterPro" id="IPR044053">
    <property type="entry name" value="AsaB-like"/>
</dbReference>
<gene>
    <name evidence="2" type="ORF">Clacol_007880</name>
</gene>
<evidence type="ECO:0008006" key="4">
    <source>
        <dbReference type="Google" id="ProtNLM"/>
    </source>
</evidence>
<keyword evidence="3" id="KW-1185">Reference proteome</keyword>
<dbReference type="GO" id="GO:0016491">
    <property type="term" value="F:oxidoreductase activity"/>
    <property type="evidence" value="ECO:0007669"/>
    <property type="project" value="InterPro"/>
</dbReference>
<dbReference type="PANTHER" id="PTHR34598:SF3">
    <property type="entry name" value="OXIDOREDUCTASE AN1597"/>
    <property type="match status" value="1"/>
</dbReference>
<protein>
    <recommendedName>
        <fullName evidence="4">Methyltransferase</fullName>
    </recommendedName>
</protein>
<name>A0AAV5AKG8_9AGAM</name>